<dbReference type="InterPro" id="IPR050197">
    <property type="entry name" value="Aldolase_class_II_sugar_metab"/>
</dbReference>
<dbReference type="Gene3D" id="3.40.225.10">
    <property type="entry name" value="Class II aldolase/adducin N-terminal domain"/>
    <property type="match status" value="1"/>
</dbReference>
<dbReference type="InParanoid" id="F8A8J1"/>
<dbReference type="KEGG" id="tid:Thein_1209"/>
<keyword evidence="5" id="KW-1185">Reference proteome</keyword>
<evidence type="ECO:0000259" key="3">
    <source>
        <dbReference type="SMART" id="SM01007"/>
    </source>
</evidence>
<evidence type="ECO:0000256" key="1">
    <source>
        <dbReference type="ARBA" id="ARBA00022723"/>
    </source>
</evidence>
<dbReference type="InterPro" id="IPR001303">
    <property type="entry name" value="Aldolase_II/adducin_N"/>
</dbReference>
<dbReference type="eggNOG" id="COG0235">
    <property type="taxonomic scope" value="Bacteria"/>
</dbReference>
<dbReference type="RefSeq" id="WP_013907819.1">
    <property type="nucleotide sequence ID" value="NC_015681.1"/>
</dbReference>
<keyword evidence="2" id="KW-0456">Lyase</keyword>
<proteinExistence type="predicted"/>
<dbReference type="GO" id="GO:0019323">
    <property type="term" value="P:pentose catabolic process"/>
    <property type="evidence" value="ECO:0007669"/>
    <property type="project" value="TreeGrafter"/>
</dbReference>
<evidence type="ECO:0000313" key="4">
    <source>
        <dbReference type="EMBL" id="AEH45077.1"/>
    </source>
</evidence>
<keyword evidence="1" id="KW-0479">Metal-binding</keyword>
<dbReference type="Proteomes" id="UP000006793">
    <property type="component" value="Chromosome"/>
</dbReference>
<dbReference type="SUPFAM" id="SSF53639">
    <property type="entry name" value="AraD/HMP-PK domain-like"/>
    <property type="match status" value="1"/>
</dbReference>
<dbReference type="SMART" id="SM01007">
    <property type="entry name" value="Aldolase_II"/>
    <property type="match status" value="1"/>
</dbReference>
<accession>F8A8J1</accession>
<dbReference type="AlphaFoldDB" id="F8A8J1"/>
<evidence type="ECO:0000313" key="5">
    <source>
        <dbReference type="Proteomes" id="UP000006793"/>
    </source>
</evidence>
<protein>
    <submittedName>
        <fullName evidence="4">Class II aldolase/adducin family protein</fullName>
    </submittedName>
</protein>
<dbReference type="Pfam" id="PF00596">
    <property type="entry name" value="Aldolase_II"/>
    <property type="match status" value="1"/>
</dbReference>
<dbReference type="HOGENOM" id="CLU_006033_3_1_0"/>
<reference evidence="4 5" key="2">
    <citation type="journal article" date="2012" name="Stand. Genomic Sci.">
        <title>Complete genome sequence of the thermophilic sulfate-reducing ocean bacterium Thermodesulfatator indicus type strain (CIR29812(T)).</title>
        <authorList>
            <person name="Anderson I."/>
            <person name="Saunders E."/>
            <person name="Lapidus A."/>
            <person name="Nolan M."/>
            <person name="Lucas S."/>
            <person name="Tice H."/>
            <person name="Del Rio T.G."/>
            <person name="Cheng J.F."/>
            <person name="Han C."/>
            <person name="Tapia R."/>
            <person name="Goodwin L.A."/>
            <person name="Pitluck S."/>
            <person name="Liolios K."/>
            <person name="Mavromatis K."/>
            <person name="Pagani I."/>
            <person name="Ivanova N."/>
            <person name="Mikhailova N."/>
            <person name="Pati A."/>
            <person name="Chen A."/>
            <person name="Palaniappan K."/>
            <person name="Land M."/>
            <person name="Hauser L."/>
            <person name="Jeffries C.D."/>
            <person name="Chang Y.J."/>
            <person name="Brambilla E.M."/>
            <person name="Rohde M."/>
            <person name="Spring S."/>
            <person name="Goker M."/>
            <person name="Detter J.C."/>
            <person name="Woyke T."/>
            <person name="Bristow J."/>
            <person name="Eisen J.A."/>
            <person name="Markowitz V."/>
            <person name="Hugenholtz P."/>
            <person name="Kyrpides N.C."/>
            <person name="Klenk H.P."/>
        </authorList>
    </citation>
    <scope>NUCLEOTIDE SEQUENCE [LARGE SCALE GENOMIC DNA]</scope>
    <source>
        <strain evidence="5">DSM 15286 / JCM 11887 / CIR29812</strain>
    </source>
</reference>
<dbReference type="GO" id="GO:0016832">
    <property type="term" value="F:aldehyde-lyase activity"/>
    <property type="evidence" value="ECO:0007669"/>
    <property type="project" value="TreeGrafter"/>
</dbReference>
<organism evidence="4 5">
    <name type="scientific">Thermodesulfatator indicus (strain DSM 15286 / JCM 11887 / CIR29812)</name>
    <dbReference type="NCBI Taxonomy" id="667014"/>
    <lineage>
        <taxon>Bacteria</taxon>
        <taxon>Pseudomonadati</taxon>
        <taxon>Thermodesulfobacteriota</taxon>
        <taxon>Thermodesulfobacteria</taxon>
        <taxon>Thermodesulfobacteriales</taxon>
        <taxon>Thermodesulfatatoraceae</taxon>
        <taxon>Thermodesulfatator</taxon>
    </lineage>
</organism>
<dbReference type="FunCoup" id="F8A8J1">
    <property type="interactions" value="242"/>
</dbReference>
<dbReference type="GO" id="GO:0005829">
    <property type="term" value="C:cytosol"/>
    <property type="evidence" value="ECO:0007669"/>
    <property type="project" value="TreeGrafter"/>
</dbReference>
<dbReference type="EMBL" id="CP002683">
    <property type="protein sequence ID" value="AEH45077.1"/>
    <property type="molecule type" value="Genomic_DNA"/>
</dbReference>
<gene>
    <name evidence="4" type="ordered locus">Thein_1209</name>
</gene>
<dbReference type="GO" id="GO:0046872">
    <property type="term" value="F:metal ion binding"/>
    <property type="evidence" value="ECO:0007669"/>
    <property type="project" value="UniProtKB-KW"/>
</dbReference>
<feature type="domain" description="Class II aldolase/adducin N-terminal" evidence="3">
    <location>
        <begin position="6"/>
        <end position="180"/>
    </location>
</feature>
<dbReference type="OrthoDB" id="9794581at2"/>
<dbReference type="PaxDb" id="667014-Thein_1209"/>
<sequence length="188" mass="20798">MKFPRTAMAEFARKAGDEGLMVGTEGNLSVRVKDKVYITPSGVFKKELSPQDIVVLDLEGNVLEGRNPSSEYRMHLALYEAREDITAIIHAHPPYTLALDLTGEDFSRDYLAEMPIILGKISRVPYREPGTEELAQEVAKAAKETNVLVLERHGALTLGKSLSQALNLMLVLEKVCKVILLAKTCKAF</sequence>
<dbReference type="PANTHER" id="PTHR22789:SF0">
    <property type="entry name" value="3-OXO-TETRONATE 4-PHOSPHATE DECARBOXYLASE-RELATED"/>
    <property type="match status" value="1"/>
</dbReference>
<dbReference type="STRING" id="667014.Thein_1209"/>
<evidence type="ECO:0000256" key="2">
    <source>
        <dbReference type="ARBA" id="ARBA00023239"/>
    </source>
</evidence>
<reference evidence="5" key="1">
    <citation type="submission" date="2011-04" db="EMBL/GenBank/DDBJ databases">
        <title>The complete genome of Thermodesulfatator indicus DSM 15286.</title>
        <authorList>
            <person name="Lucas S."/>
            <person name="Copeland A."/>
            <person name="Lapidus A."/>
            <person name="Bruce D."/>
            <person name="Goodwin L."/>
            <person name="Pitluck S."/>
            <person name="Peters L."/>
            <person name="Kyrpides N."/>
            <person name="Mavromatis K."/>
            <person name="Pagani I."/>
            <person name="Ivanova N."/>
            <person name="Saunders L."/>
            <person name="Detter J.C."/>
            <person name="Tapia R."/>
            <person name="Han C."/>
            <person name="Land M."/>
            <person name="Hauser L."/>
            <person name="Markowitz V."/>
            <person name="Cheng J.-F."/>
            <person name="Hugenholtz P."/>
            <person name="Woyke T."/>
            <person name="Wu D."/>
            <person name="Spring S."/>
            <person name="Schroeder M."/>
            <person name="Brambilla E."/>
            <person name="Klenk H.-P."/>
            <person name="Eisen J.A."/>
        </authorList>
    </citation>
    <scope>NUCLEOTIDE SEQUENCE [LARGE SCALE GENOMIC DNA]</scope>
    <source>
        <strain evidence="5">DSM 15286 / JCM 11887 / CIR29812</strain>
    </source>
</reference>
<dbReference type="PANTHER" id="PTHR22789">
    <property type="entry name" value="FUCULOSE PHOSPHATE ALDOLASE"/>
    <property type="match status" value="1"/>
</dbReference>
<name>F8A8J1_THEID</name>
<dbReference type="InterPro" id="IPR036409">
    <property type="entry name" value="Aldolase_II/adducin_N_sf"/>
</dbReference>